<dbReference type="Pfam" id="PF20229">
    <property type="entry name" value="ChrB_N"/>
    <property type="match status" value="1"/>
</dbReference>
<protein>
    <submittedName>
        <fullName evidence="3">Chromate resistance protein ChrB</fullName>
    </submittedName>
</protein>
<keyword evidence="4" id="KW-1185">Reference proteome</keyword>
<feature type="domain" description="ChrB N-terminal" evidence="2">
    <location>
        <begin position="44"/>
        <end position="198"/>
    </location>
</feature>
<name>A0ABV6V150_9ACTN</name>
<comment type="caution">
    <text evidence="3">The sequence shown here is derived from an EMBL/GenBank/DDBJ whole genome shotgun (WGS) entry which is preliminary data.</text>
</comment>
<reference evidence="3 4" key="1">
    <citation type="submission" date="2024-09" db="EMBL/GenBank/DDBJ databases">
        <authorList>
            <person name="Lee S.D."/>
        </authorList>
    </citation>
    <scope>NUCLEOTIDE SEQUENCE [LARGE SCALE GENOMIC DNA]</scope>
    <source>
        <strain evidence="3 4">N1-5</strain>
    </source>
</reference>
<accession>A0ABV6V150</accession>
<proteinExistence type="predicted"/>
<evidence type="ECO:0000259" key="2">
    <source>
        <dbReference type="Pfam" id="PF20229"/>
    </source>
</evidence>
<feature type="compositionally biased region" description="Basic and acidic residues" evidence="1">
    <location>
        <begin position="12"/>
        <end position="21"/>
    </location>
</feature>
<dbReference type="RefSeq" id="WP_198037667.1">
    <property type="nucleotide sequence ID" value="NZ_JBHEZZ010000046.1"/>
</dbReference>
<evidence type="ECO:0000256" key="1">
    <source>
        <dbReference type="SAM" id="MobiDB-lite"/>
    </source>
</evidence>
<evidence type="ECO:0000313" key="4">
    <source>
        <dbReference type="Proteomes" id="UP001592528"/>
    </source>
</evidence>
<sequence length="201" mass="22126">MAQAAGQPAPKSEARRADGHPPEGSGVRWLVLVYKVPAEPTRLRAGVWRKIKGLGAIYLQNSVAALPQSPSAERSFRVLRNEIVEMGGSALLLGSEVLSGSAEVEQAFNAARDDEYEEIVDRCQDFLGQIDKEYRAEHFTYAELEENDEDLVKLRNWFAKVENRDVLTASGKAAATAALAKCEQVLDEYAARVYAEEGEGR</sequence>
<feature type="region of interest" description="Disordered" evidence="1">
    <location>
        <begin position="1"/>
        <end position="24"/>
    </location>
</feature>
<organism evidence="3 4">
    <name type="scientific">Streptacidiphilus cavernicola</name>
    <dbReference type="NCBI Taxonomy" id="3342716"/>
    <lineage>
        <taxon>Bacteria</taxon>
        <taxon>Bacillati</taxon>
        <taxon>Actinomycetota</taxon>
        <taxon>Actinomycetes</taxon>
        <taxon>Kitasatosporales</taxon>
        <taxon>Streptomycetaceae</taxon>
        <taxon>Streptacidiphilus</taxon>
    </lineage>
</organism>
<dbReference type="InterPro" id="IPR046858">
    <property type="entry name" value="ChrB_N"/>
</dbReference>
<evidence type="ECO:0000313" key="3">
    <source>
        <dbReference type="EMBL" id="MFC1407450.1"/>
    </source>
</evidence>
<gene>
    <name evidence="3" type="ORF">ACEZDJ_39850</name>
</gene>
<dbReference type="EMBL" id="JBHEZZ010000046">
    <property type="protein sequence ID" value="MFC1407450.1"/>
    <property type="molecule type" value="Genomic_DNA"/>
</dbReference>
<dbReference type="Proteomes" id="UP001592528">
    <property type="component" value="Unassembled WGS sequence"/>
</dbReference>